<proteinExistence type="predicted"/>
<dbReference type="InterPro" id="IPR023813">
    <property type="entry name" value="HsmA-like"/>
</dbReference>
<evidence type="ECO:0000256" key="2">
    <source>
        <dbReference type="ARBA" id="ARBA00022448"/>
    </source>
</evidence>
<keyword evidence="6 7" id="KW-0472">Membrane</keyword>
<feature type="transmembrane region" description="Helical" evidence="7">
    <location>
        <begin position="6"/>
        <end position="25"/>
    </location>
</feature>
<accession>A0A413ILK2</accession>
<protein>
    <submittedName>
        <fullName evidence="9">TIGR03987 family protein</fullName>
    </submittedName>
</protein>
<dbReference type="Gene3D" id="1.20.120.1770">
    <property type="match status" value="1"/>
</dbReference>
<comment type="caution">
    <text evidence="9">The sequence shown here is derived from an EMBL/GenBank/DDBJ whole genome shotgun (WGS) entry which is preliminary data.</text>
</comment>
<evidence type="ECO:0000313" key="9">
    <source>
        <dbReference type="EMBL" id="RGY15177.1"/>
    </source>
</evidence>
<evidence type="ECO:0000256" key="4">
    <source>
        <dbReference type="ARBA" id="ARBA00022982"/>
    </source>
</evidence>
<evidence type="ECO:0000256" key="7">
    <source>
        <dbReference type="SAM" id="Phobius"/>
    </source>
</evidence>
<feature type="transmembrane region" description="Helical" evidence="7">
    <location>
        <begin position="37"/>
        <end position="58"/>
    </location>
</feature>
<comment type="subcellular location">
    <subcellularLocation>
        <location evidence="1">Membrane</location>
    </subcellularLocation>
</comment>
<evidence type="ECO:0000259" key="8">
    <source>
        <dbReference type="Pfam" id="PF03188"/>
    </source>
</evidence>
<dbReference type="EMBL" id="QSCR01000025">
    <property type="protein sequence ID" value="RGY15177.1"/>
    <property type="molecule type" value="Genomic_DNA"/>
</dbReference>
<organism evidence="9 10">
    <name type="scientific">Butyricimonas virosa</name>
    <dbReference type="NCBI Taxonomy" id="544645"/>
    <lineage>
        <taxon>Bacteria</taxon>
        <taxon>Pseudomonadati</taxon>
        <taxon>Bacteroidota</taxon>
        <taxon>Bacteroidia</taxon>
        <taxon>Bacteroidales</taxon>
        <taxon>Odoribacteraceae</taxon>
        <taxon>Butyricimonas</taxon>
    </lineage>
</organism>
<feature type="transmembrane region" description="Helical" evidence="7">
    <location>
        <begin position="104"/>
        <end position="125"/>
    </location>
</feature>
<evidence type="ECO:0000256" key="1">
    <source>
        <dbReference type="ARBA" id="ARBA00004370"/>
    </source>
</evidence>
<evidence type="ECO:0000313" key="10">
    <source>
        <dbReference type="Proteomes" id="UP000286063"/>
    </source>
</evidence>
<sequence length="128" mass="14152">MPAFLGTAIISISLALVFYSIGTWAERIQRTLKLWHIIFFLFGLCADTLGTALMSQIASANVGNTDPLHAVTGLLAIILMAIHALWAIWTYWKGNEKAKKNFSRFSVFVWAFWLIPYIGGIFLGASAA</sequence>
<keyword evidence="2" id="KW-0813">Transport</keyword>
<dbReference type="OrthoDB" id="2751280at2"/>
<dbReference type="Proteomes" id="UP000286063">
    <property type="component" value="Unassembled WGS sequence"/>
</dbReference>
<feature type="domain" description="Cytochrome b561" evidence="8">
    <location>
        <begin position="12"/>
        <end position="99"/>
    </location>
</feature>
<dbReference type="GO" id="GO:0016020">
    <property type="term" value="C:membrane"/>
    <property type="evidence" value="ECO:0007669"/>
    <property type="project" value="UniProtKB-SubCell"/>
</dbReference>
<gene>
    <name evidence="9" type="ORF">DXA50_13185</name>
</gene>
<name>A0A413ILK2_9BACT</name>
<evidence type="ECO:0000256" key="6">
    <source>
        <dbReference type="ARBA" id="ARBA00023136"/>
    </source>
</evidence>
<keyword evidence="5 7" id="KW-1133">Transmembrane helix</keyword>
<dbReference type="NCBIfam" id="TIGR03987">
    <property type="entry name" value="HsmA family protein"/>
    <property type="match status" value="1"/>
</dbReference>
<dbReference type="RefSeq" id="WP_117775292.1">
    <property type="nucleotide sequence ID" value="NZ_CAJUBB010000029.1"/>
</dbReference>
<dbReference type="Pfam" id="PF03188">
    <property type="entry name" value="Cytochrom_B561"/>
    <property type="match status" value="1"/>
</dbReference>
<evidence type="ECO:0000256" key="3">
    <source>
        <dbReference type="ARBA" id="ARBA00022692"/>
    </source>
</evidence>
<feature type="transmembrane region" description="Helical" evidence="7">
    <location>
        <begin position="70"/>
        <end position="92"/>
    </location>
</feature>
<dbReference type="InterPro" id="IPR006593">
    <property type="entry name" value="Cyt_b561/ferric_Rdtase_TM"/>
</dbReference>
<keyword evidence="3 7" id="KW-0812">Transmembrane</keyword>
<evidence type="ECO:0000256" key="5">
    <source>
        <dbReference type="ARBA" id="ARBA00022989"/>
    </source>
</evidence>
<dbReference type="AlphaFoldDB" id="A0A413ILK2"/>
<reference evidence="9 10" key="1">
    <citation type="submission" date="2018-08" db="EMBL/GenBank/DDBJ databases">
        <title>A genome reference for cultivated species of the human gut microbiota.</title>
        <authorList>
            <person name="Zou Y."/>
            <person name="Xue W."/>
            <person name="Luo G."/>
        </authorList>
    </citation>
    <scope>NUCLEOTIDE SEQUENCE [LARGE SCALE GENOMIC DNA]</scope>
    <source>
        <strain evidence="9 10">OF02-7</strain>
    </source>
</reference>
<keyword evidence="4" id="KW-0249">Electron transport</keyword>